<dbReference type="AlphaFoldDB" id="A0A1I7I8V4"/>
<name>A0A1I7I8V4_9BACT</name>
<feature type="signal peptide" evidence="1">
    <location>
        <begin position="1"/>
        <end position="35"/>
    </location>
</feature>
<gene>
    <name evidence="2" type="ORF">SAMN04487941_2019</name>
</gene>
<accession>A0A1I7I8V4</accession>
<feature type="chain" id="PRO_5010180506" description="Type 1 periplasmic binding fold superfamily protein" evidence="1">
    <location>
        <begin position="36"/>
        <end position="198"/>
    </location>
</feature>
<evidence type="ECO:0000256" key="1">
    <source>
        <dbReference type="SAM" id="SignalP"/>
    </source>
</evidence>
<reference evidence="3" key="1">
    <citation type="submission" date="2016-10" db="EMBL/GenBank/DDBJ databases">
        <authorList>
            <person name="Varghese N."/>
        </authorList>
    </citation>
    <scope>NUCLEOTIDE SEQUENCE [LARGE SCALE GENOMIC DNA]</scope>
    <source>
        <strain evidence="3">DSM 18820</strain>
    </source>
</reference>
<dbReference type="EMBL" id="FPCA01000002">
    <property type="protein sequence ID" value="SFU69389.1"/>
    <property type="molecule type" value="Genomic_DNA"/>
</dbReference>
<keyword evidence="3" id="KW-1185">Reference proteome</keyword>
<organism evidence="2 3">
    <name type="scientific">Pontibacter akesuensis</name>
    <dbReference type="NCBI Taxonomy" id="388950"/>
    <lineage>
        <taxon>Bacteria</taxon>
        <taxon>Pseudomonadati</taxon>
        <taxon>Bacteroidota</taxon>
        <taxon>Cytophagia</taxon>
        <taxon>Cytophagales</taxon>
        <taxon>Hymenobacteraceae</taxon>
        <taxon>Pontibacter</taxon>
    </lineage>
</organism>
<sequence length="198" mass="20768">MKRILVPSNTIYIMKKLFRPSLAAFLMGTLLITSACGDDDNPKPVEEGELITTMTMTLVPQGKGGMVTVTYTDPDGDGGAAPTSEPLNLAANTTYDATIMFADDSPNGAGDLTPEIMEEGTDHEVFFTSNPASLLTVAKTDADANGRPIGLTATVTTAAAGTGTLMVMLKHQPDMKGNTSDSTKGETDVQAMFNVTVQ</sequence>
<protein>
    <recommendedName>
        <fullName evidence="4">Type 1 periplasmic binding fold superfamily protein</fullName>
    </recommendedName>
</protein>
<evidence type="ECO:0000313" key="2">
    <source>
        <dbReference type="EMBL" id="SFU69389.1"/>
    </source>
</evidence>
<evidence type="ECO:0000313" key="3">
    <source>
        <dbReference type="Proteomes" id="UP000182491"/>
    </source>
</evidence>
<dbReference type="Proteomes" id="UP000182491">
    <property type="component" value="Unassembled WGS sequence"/>
</dbReference>
<dbReference type="STRING" id="388950.GCA_001611675_01523"/>
<evidence type="ECO:0008006" key="4">
    <source>
        <dbReference type="Google" id="ProtNLM"/>
    </source>
</evidence>
<proteinExistence type="predicted"/>
<keyword evidence="1" id="KW-0732">Signal</keyword>